<sequence>MSSKEDGKEEAPPVTESAERRGRKRDELFVNIIEKISVTFSSTGCVLTSEIDGTIQTKSYLTGNQEIALALSDKLYIGKGGLPNNDYSGSSRMRPVILDDCHFHESVRMDRFDVDRILSLVPPDEEFAVMNYRTTQEFKPPFIINTLIEEAGSLEAEVILKIRAEFPSIITANTVLVQMPLPACTTRVNFDLERGIVEQNADFNESQGRLEWSVEKIVGGSEHSLRAKLKFSQELDGNISKEAGPVSMTFTIPNYNPSRLEVKSVWIAKKTGISNPYRWVRYVTQANSYVAHV</sequence>
<dbReference type="KEGG" id="egt:105959339"/>
<gene>
    <name evidence="7" type="ORF">MIMGU_mgv1a011063mg</name>
</gene>
<dbReference type="OMA" id="NADFNES"/>
<keyword evidence="3" id="KW-0653">Protein transport</keyword>
<dbReference type="OrthoDB" id="10259133at2759"/>
<dbReference type="GO" id="GO:0005829">
    <property type="term" value="C:cytosol"/>
    <property type="evidence" value="ECO:0007669"/>
    <property type="project" value="GOC"/>
</dbReference>
<evidence type="ECO:0000313" key="8">
    <source>
        <dbReference type="Proteomes" id="UP000030748"/>
    </source>
</evidence>
<dbReference type="AlphaFoldDB" id="A0A022R9S2"/>
<dbReference type="PRINTS" id="PR00314">
    <property type="entry name" value="CLATHRINADPT"/>
</dbReference>
<name>A0A022R9S2_ERYGU</name>
<proteinExistence type="predicted"/>
<feature type="region of interest" description="Disordered" evidence="5">
    <location>
        <begin position="1"/>
        <end position="21"/>
    </location>
</feature>
<evidence type="ECO:0000259" key="6">
    <source>
        <dbReference type="PROSITE" id="PS51072"/>
    </source>
</evidence>
<dbReference type="Proteomes" id="UP000030748">
    <property type="component" value="Unassembled WGS sequence"/>
</dbReference>
<dbReference type="SUPFAM" id="SSF49447">
    <property type="entry name" value="Second domain of Mu2 adaptin subunit (ap50) of ap2 adaptor"/>
    <property type="match status" value="1"/>
</dbReference>
<dbReference type="Gene3D" id="2.60.40.1170">
    <property type="entry name" value="Mu homology domain, subdomain B"/>
    <property type="match status" value="2"/>
</dbReference>
<evidence type="ECO:0000256" key="5">
    <source>
        <dbReference type="SAM" id="MobiDB-lite"/>
    </source>
</evidence>
<dbReference type="Pfam" id="PF00928">
    <property type="entry name" value="Adap_comp_sub"/>
    <property type="match status" value="1"/>
</dbReference>
<dbReference type="eggNOG" id="KOG0937">
    <property type="taxonomic scope" value="Eukaryota"/>
</dbReference>
<accession>A0A022R9S2</accession>
<comment type="subcellular location">
    <subcellularLocation>
        <location evidence="1">Endomembrane system</location>
    </subcellularLocation>
</comment>
<dbReference type="GO" id="GO:0006886">
    <property type="term" value="P:intracellular protein transport"/>
    <property type="evidence" value="ECO:0007669"/>
    <property type="project" value="InterPro"/>
</dbReference>
<dbReference type="InterPro" id="IPR050431">
    <property type="entry name" value="Adaptor_comp_med_subunit"/>
</dbReference>
<dbReference type="GO" id="GO:0030131">
    <property type="term" value="C:clathrin adaptor complex"/>
    <property type="evidence" value="ECO:0007669"/>
    <property type="project" value="InterPro"/>
</dbReference>
<evidence type="ECO:0000256" key="4">
    <source>
        <dbReference type="ARBA" id="ARBA00023136"/>
    </source>
</evidence>
<dbReference type="PhylomeDB" id="A0A022R9S2"/>
<dbReference type="InterPro" id="IPR028565">
    <property type="entry name" value="MHD"/>
</dbReference>
<dbReference type="STRING" id="4155.A0A022R9S2"/>
<organism evidence="7 8">
    <name type="scientific">Erythranthe guttata</name>
    <name type="common">Yellow monkey flower</name>
    <name type="synonym">Mimulus guttatus</name>
    <dbReference type="NCBI Taxonomy" id="4155"/>
    <lineage>
        <taxon>Eukaryota</taxon>
        <taxon>Viridiplantae</taxon>
        <taxon>Streptophyta</taxon>
        <taxon>Embryophyta</taxon>
        <taxon>Tracheophyta</taxon>
        <taxon>Spermatophyta</taxon>
        <taxon>Magnoliopsida</taxon>
        <taxon>eudicotyledons</taxon>
        <taxon>Gunneridae</taxon>
        <taxon>Pentapetalae</taxon>
        <taxon>asterids</taxon>
        <taxon>lamiids</taxon>
        <taxon>Lamiales</taxon>
        <taxon>Phrymaceae</taxon>
        <taxon>Erythranthe</taxon>
    </lineage>
</organism>
<protein>
    <recommendedName>
        <fullName evidence="6">MHD domain-containing protein</fullName>
    </recommendedName>
</protein>
<keyword evidence="4" id="KW-0472">Membrane</keyword>
<dbReference type="EMBL" id="KI630592">
    <property type="protein sequence ID" value="EYU36468.1"/>
    <property type="molecule type" value="Genomic_DNA"/>
</dbReference>
<evidence type="ECO:0000256" key="3">
    <source>
        <dbReference type="ARBA" id="ARBA00022927"/>
    </source>
</evidence>
<dbReference type="GO" id="GO:0090160">
    <property type="term" value="P:Golgi to lysosome transport"/>
    <property type="evidence" value="ECO:0000318"/>
    <property type="project" value="GO_Central"/>
</dbReference>
<keyword evidence="8" id="KW-1185">Reference proteome</keyword>
<keyword evidence="2" id="KW-0813">Transport</keyword>
<evidence type="ECO:0000256" key="2">
    <source>
        <dbReference type="ARBA" id="ARBA00022448"/>
    </source>
</evidence>
<feature type="domain" description="MHD" evidence="6">
    <location>
        <begin position="25"/>
        <end position="292"/>
    </location>
</feature>
<evidence type="ECO:0000313" key="7">
    <source>
        <dbReference type="EMBL" id="EYU36468.1"/>
    </source>
</evidence>
<dbReference type="GO" id="GO:0031410">
    <property type="term" value="C:cytoplasmic vesicle"/>
    <property type="evidence" value="ECO:0000318"/>
    <property type="project" value="GO_Central"/>
</dbReference>
<dbReference type="GO" id="GO:0006605">
    <property type="term" value="P:protein targeting"/>
    <property type="evidence" value="ECO:0000318"/>
    <property type="project" value="GO_Central"/>
</dbReference>
<dbReference type="CDD" id="cd09253">
    <property type="entry name" value="AP-4_Mu4_Cterm"/>
    <property type="match status" value="1"/>
</dbReference>
<dbReference type="PANTHER" id="PTHR10529">
    <property type="entry name" value="AP COMPLEX SUBUNIT MU"/>
    <property type="match status" value="1"/>
</dbReference>
<reference evidence="7 8" key="1">
    <citation type="journal article" date="2013" name="Proc. Natl. Acad. Sci. U.S.A.">
        <title>Fine-scale variation in meiotic recombination in Mimulus inferred from population shotgun sequencing.</title>
        <authorList>
            <person name="Hellsten U."/>
            <person name="Wright K.M."/>
            <person name="Jenkins J."/>
            <person name="Shu S."/>
            <person name="Yuan Y."/>
            <person name="Wessler S.R."/>
            <person name="Schmutz J."/>
            <person name="Willis J.H."/>
            <person name="Rokhsar D.S."/>
        </authorList>
    </citation>
    <scope>NUCLEOTIDE SEQUENCE [LARGE SCALE GENOMIC DNA]</scope>
    <source>
        <strain evidence="8">cv. DUN x IM62</strain>
    </source>
</reference>
<dbReference type="PROSITE" id="PS51072">
    <property type="entry name" value="MHD"/>
    <property type="match status" value="1"/>
</dbReference>
<evidence type="ECO:0000256" key="1">
    <source>
        <dbReference type="ARBA" id="ARBA00004308"/>
    </source>
</evidence>
<dbReference type="GO" id="GO:0005802">
    <property type="term" value="C:trans-Golgi network"/>
    <property type="evidence" value="ECO:0000318"/>
    <property type="project" value="GO_Central"/>
</dbReference>
<dbReference type="InterPro" id="IPR001392">
    <property type="entry name" value="Clathrin_mu"/>
</dbReference>
<dbReference type="InterPro" id="IPR036168">
    <property type="entry name" value="AP2_Mu_C_sf"/>
</dbReference>